<dbReference type="RefSeq" id="WP_204818236.1">
    <property type="nucleotide sequence ID" value="NZ_JANHOF010000004.1"/>
</dbReference>
<dbReference type="Pfam" id="PF06081">
    <property type="entry name" value="ArAE_1"/>
    <property type="match status" value="1"/>
</dbReference>
<dbReference type="InterPro" id="IPR038323">
    <property type="entry name" value="ArAE_1_C_sf"/>
</dbReference>
<comment type="subcellular location">
    <subcellularLocation>
        <location evidence="1">Cell membrane</location>
        <topology evidence="1">Multi-pass membrane protein</topology>
    </subcellularLocation>
</comment>
<dbReference type="Proteomes" id="UP001589818">
    <property type="component" value="Unassembled WGS sequence"/>
</dbReference>
<evidence type="ECO:0000256" key="1">
    <source>
        <dbReference type="ARBA" id="ARBA00004651"/>
    </source>
</evidence>
<dbReference type="PANTHER" id="PTHR40064">
    <property type="entry name" value="MEMBRANE PROTEIN-RELATED"/>
    <property type="match status" value="1"/>
</dbReference>
<accession>A0ABV6J5D8</accession>
<evidence type="ECO:0000313" key="8">
    <source>
        <dbReference type="EMBL" id="MFC0391098.1"/>
    </source>
</evidence>
<keyword evidence="4 6" id="KW-1133">Transmembrane helix</keyword>
<evidence type="ECO:0000259" key="7">
    <source>
        <dbReference type="Pfam" id="PF11728"/>
    </source>
</evidence>
<keyword evidence="9" id="KW-1185">Reference proteome</keyword>
<gene>
    <name evidence="8" type="ORF">ACFFJ8_06885</name>
</gene>
<dbReference type="InterPro" id="IPR010343">
    <property type="entry name" value="ArAE_1"/>
</dbReference>
<keyword evidence="2" id="KW-1003">Cell membrane</keyword>
<evidence type="ECO:0000256" key="2">
    <source>
        <dbReference type="ARBA" id="ARBA00022475"/>
    </source>
</evidence>
<dbReference type="InterPro" id="IPR052984">
    <property type="entry name" value="UPF0421"/>
</dbReference>
<evidence type="ECO:0000256" key="6">
    <source>
        <dbReference type="SAM" id="Phobius"/>
    </source>
</evidence>
<dbReference type="Gene3D" id="1.20.120.940">
    <property type="entry name" value="Putative aromatic acid exporter, C-terminal domain"/>
    <property type="match status" value="1"/>
</dbReference>
<evidence type="ECO:0000256" key="3">
    <source>
        <dbReference type="ARBA" id="ARBA00022692"/>
    </source>
</evidence>
<feature type="transmembrane region" description="Helical" evidence="6">
    <location>
        <begin position="58"/>
        <end position="85"/>
    </location>
</feature>
<proteinExistence type="predicted"/>
<evidence type="ECO:0000313" key="9">
    <source>
        <dbReference type="Proteomes" id="UP001589818"/>
    </source>
</evidence>
<feature type="domain" description="Putative aromatic acid exporter C-terminal" evidence="7">
    <location>
        <begin position="144"/>
        <end position="310"/>
    </location>
</feature>
<dbReference type="EMBL" id="JBHLVF010000010">
    <property type="protein sequence ID" value="MFC0391098.1"/>
    <property type="molecule type" value="Genomic_DNA"/>
</dbReference>
<keyword evidence="3 6" id="KW-0812">Transmembrane</keyword>
<reference evidence="8 9" key="1">
    <citation type="submission" date="2024-09" db="EMBL/GenBank/DDBJ databases">
        <authorList>
            <person name="Sun Q."/>
            <person name="Mori K."/>
        </authorList>
    </citation>
    <scope>NUCLEOTIDE SEQUENCE [LARGE SCALE GENOMIC DNA]</scope>
    <source>
        <strain evidence="8 9">CCM 4839</strain>
    </source>
</reference>
<evidence type="ECO:0000256" key="4">
    <source>
        <dbReference type="ARBA" id="ARBA00022989"/>
    </source>
</evidence>
<name>A0ABV6J5D8_9BACL</name>
<evidence type="ECO:0000256" key="5">
    <source>
        <dbReference type="ARBA" id="ARBA00023136"/>
    </source>
</evidence>
<dbReference type="PANTHER" id="PTHR40064:SF1">
    <property type="entry name" value="MEMBRANE PROTEIN"/>
    <property type="match status" value="1"/>
</dbReference>
<feature type="transmembrane region" description="Helical" evidence="6">
    <location>
        <begin position="121"/>
        <end position="139"/>
    </location>
</feature>
<dbReference type="Pfam" id="PF11728">
    <property type="entry name" value="ArAE_1_C"/>
    <property type="match status" value="1"/>
</dbReference>
<keyword evidence="5 6" id="KW-0472">Membrane</keyword>
<dbReference type="InterPro" id="IPR021062">
    <property type="entry name" value="ArAE_1_C"/>
</dbReference>
<organism evidence="8 9">
    <name type="scientific">Paenibacillus mendelii</name>
    <dbReference type="NCBI Taxonomy" id="206163"/>
    <lineage>
        <taxon>Bacteria</taxon>
        <taxon>Bacillati</taxon>
        <taxon>Bacillota</taxon>
        <taxon>Bacilli</taxon>
        <taxon>Bacillales</taxon>
        <taxon>Paenibacillaceae</taxon>
        <taxon>Paenibacillus</taxon>
    </lineage>
</organism>
<comment type="caution">
    <text evidence="8">The sequence shown here is derived from an EMBL/GenBank/DDBJ whole genome shotgun (WGS) entry which is preliminary data.</text>
</comment>
<sequence length="330" mass="37757">MGIRVIKTALAALAALYTATYMGLETPLSAGLLAILGVEVTRMKGLKSAFVRFVASVLGLFFASIIFALLGFHLWTVSLFILIAFPLLSRVHLKDGIVTSAVIVFHIYAKGEVTGALISNEIMLLLIGLGWATVINLLYMPKEDKRLNELRHLTEQKFGEMFEHMGTTLRNPSHIWNGEELLEAGDAIEEGLRRAELKMDNRLWGQDMNTVRYWQTYFEMRRQQMDSIQLMLVQLSFVYEKLPHGELVAVLFEHLAHDVKSDVYEGNVERSLTDLEARFRVMDLPVSREEFEVRAALLHVMQELERCLAIAKRWKKHKRGMKQEIRNQIV</sequence>
<protein>
    <submittedName>
        <fullName evidence="8">Aromatic acid exporter family protein</fullName>
    </submittedName>
</protein>